<dbReference type="GO" id="GO:0003676">
    <property type="term" value="F:nucleic acid binding"/>
    <property type="evidence" value="ECO:0007669"/>
    <property type="project" value="InterPro"/>
</dbReference>
<feature type="compositionally biased region" description="Polar residues" evidence="1">
    <location>
        <begin position="336"/>
        <end position="360"/>
    </location>
</feature>
<sequence>MEGNSSRPNLKRPFFEVEDGDDSNKPPSQKRIRFPKGKKVKQGDEVVDRGEAEDAPNDLMNPRLAAKERAKHRSQFTAELFTEESRGILNDVVAAEVDYKDNENFDDDGIQIEPFNLNKEREEGYFDADGNFVEYVNDNEIKDAWLDSVDVEPKYAGKATATNNEDDVHDLSSEDIGKIKRRITDLLEPGETVLQALRRLKGTSNRKEKMSAETKMVFDQLTEDAMKLMENGELDVYHEKREVFEREAEGYERLAKARREGTSISAGQGNSNYSNIGRGLLSDVTDPRVASTVLPGPVVDTSNPNASTAETSSNDADAFDIFADDDEHATAKPSFDGSNVVSGPNSDAVSQPSADALNTDSDSRDLHNDYVYDESTGYYYSSSLGYYYDPSTALFCSAASGQWPLFALGYPLCASIRAIETNSNSETQKLVTYWISFSLVSLFEHSFLSLLQWIQFWPHIKLMIICMLVIPYFDGSLYVYNHLVRPYLSINPQVIVDAFNKLMVLLHKRDHFLAEAEKYIKENGPEALEKLIANELKTRKPNVDMEEIKAIATTEKKEVEQSHCKEPNIVQKDNEAVEVIEKKEVPAAKGMVVAEPSLYQIDNKTSTTIEIKGPDVAVAAAIELPDIHMSKEVQKEWTCAICQFTTKSEVTLNIHLETKKHKANFEALKAKNQANIAPASTAKKTCQPIEKPQKIESTNGLKGSTITNHEEKERGQLKSVSSSPARESDQPTKVVPHLVVAEPSLHQTDNKTSTTMEIKGPEVAVAAAVELPDIHLSKEVQKEWTCAICQLTTKSEKTLNIHLEGKKHKANYEALKAKNQANIAPASTAKKTCQPIEKPQKIESTNGLKGSTITNHEEKEQGQPKSVSSSTARESDQTTKLVPHLVVAEPSLHQTDNKTSITMEIKGPDVAVAAAIELPDIHMSKEVQKEWTCTICQFTTKSEVTLNIHLETKKHKANFEALKAKNQANIAPASTAKKTCQPIEKPQKIESTNGLKGSTITNHEEKEQGQLKSVSSSPARESDQPTKVVPEKNAKNEAIGVKNSTFRCNICNISCTGEVNLASHLNGKKHLARVKVTDGCGDGRAA</sequence>
<dbReference type="InterPro" id="IPR003604">
    <property type="entry name" value="Matrin/U1-like-C_Znf_C2H2"/>
</dbReference>
<organism evidence="3 4">
    <name type="scientific">Carpinus fangiana</name>
    <dbReference type="NCBI Taxonomy" id="176857"/>
    <lineage>
        <taxon>Eukaryota</taxon>
        <taxon>Viridiplantae</taxon>
        <taxon>Streptophyta</taxon>
        <taxon>Embryophyta</taxon>
        <taxon>Tracheophyta</taxon>
        <taxon>Spermatophyta</taxon>
        <taxon>Magnoliopsida</taxon>
        <taxon>eudicotyledons</taxon>
        <taxon>Gunneridae</taxon>
        <taxon>Pentapetalae</taxon>
        <taxon>rosids</taxon>
        <taxon>fabids</taxon>
        <taxon>Fagales</taxon>
        <taxon>Betulaceae</taxon>
        <taxon>Carpinus</taxon>
    </lineage>
</organism>
<name>A0A5N6QSN5_9ROSI</name>
<dbReference type="PANTHER" id="PTHR13138:SF3">
    <property type="entry name" value="CD2 ANTIGEN CYTOPLASMIC TAIL-BINDING PROTEIN 2"/>
    <property type="match status" value="1"/>
</dbReference>
<dbReference type="Pfam" id="PF17780">
    <property type="entry name" value="OCRE"/>
    <property type="match status" value="1"/>
</dbReference>
<feature type="compositionally biased region" description="Basic and acidic residues" evidence="1">
    <location>
        <begin position="41"/>
        <end position="52"/>
    </location>
</feature>
<feature type="compositionally biased region" description="Polar residues" evidence="1">
    <location>
        <begin position="695"/>
        <end position="707"/>
    </location>
</feature>
<feature type="region of interest" description="Disordered" evidence="1">
    <location>
        <begin position="676"/>
        <end position="734"/>
    </location>
</feature>
<evidence type="ECO:0000259" key="2">
    <source>
        <dbReference type="PROSITE" id="PS00028"/>
    </source>
</evidence>
<feature type="compositionally biased region" description="Polar residues" evidence="1">
    <location>
        <begin position="989"/>
        <end position="1001"/>
    </location>
</feature>
<evidence type="ECO:0000313" key="4">
    <source>
        <dbReference type="Proteomes" id="UP000327013"/>
    </source>
</evidence>
<dbReference type="InterPro" id="IPR013087">
    <property type="entry name" value="Znf_C2H2_type"/>
</dbReference>
<feature type="region of interest" description="Disordered" evidence="1">
    <location>
        <begin position="823"/>
        <end position="881"/>
    </location>
</feature>
<dbReference type="PANTHER" id="PTHR13138">
    <property type="entry name" value="PROTEIN LIN1"/>
    <property type="match status" value="1"/>
</dbReference>
<dbReference type="PROSITE" id="PS00028">
    <property type="entry name" value="ZINC_FINGER_C2H2_1"/>
    <property type="match status" value="1"/>
</dbReference>
<protein>
    <recommendedName>
        <fullName evidence="2">C2H2-type domain-containing protein</fullName>
    </recommendedName>
</protein>
<evidence type="ECO:0000256" key="1">
    <source>
        <dbReference type="SAM" id="MobiDB-lite"/>
    </source>
</evidence>
<dbReference type="GO" id="GO:0005682">
    <property type="term" value="C:U5 snRNP"/>
    <property type="evidence" value="ECO:0007669"/>
    <property type="project" value="InterPro"/>
</dbReference>
<proteinExistence type="predicted"/>
<gene>
    <name evidence="3" type="ORF">FH972_005605</name>
</gene>
<dbReference type="InterPro" id="IPR039905">
    <property type="entry name" value="CD2BP2/Lin1"/>
</dbReference>
<feature type="region of interest" description="Disordered" evidence="1">
    <location>
        <begin position="259"/>
        <end position="279"/>
    </location>
</feature>
<feature type="compositionally biased region" description="Polar residues" evidence="1">
    <location>
        <begin position="1010"/>
        <end position="1019"/>
    </location>
</feature>
<dbReference type="SMART" id="SM00451">
    <property type="entry name" value="ZnF_U1"/>
    <property type="match status" value="4"/>
</dbReference>
<feature type="compositionally biased region" description="Polar residues" evidence="1">
    <location>
        <begin position="863"/>
        <end position="872"/>
    </location>
</feature>
<feature type="region of interest" description="Disordered" evidence="1">
    <location>
        <begin position="332"/>
        <end position="362"/>
    </location>
</feature>
<dbReference type="Pfam" id="PF03134">
    <property type="entry name" value="TB2_DP1_HVA22"/>
    <property type="match status" value="1"/>
</dbReference>
<feature type="compositionally biased region" description="Polar residues" evidence="1">
    <location>
        <begin position="262"/>
        <end position="275"/>
    </location>
</feature>
<dbReference type="SMART" id="SM00355">
    <property type="entry name" value="ZnF_C2H2"/>
    <property type="match status" value="4"/>
</dbReference>
<feature type="region of interest" description="Disordered" evidence="1">
    <location>
        <begin position="973"/>
        <end position="1034"/>
    </location>
</feature>
<feature type="compositionally biased region" description="Basic and acidic residues" evidence="1">
    <location>
        <begin position="1020"/>
        <end position="1034"/>
    </location>
</feature>
<feature type="domain" description="C2H2-type" evidence="2">
    <location>
        <begin position="1048"/>
        <end position="1070"/>
    </location>
</feature>
<dbReference type="InterPro" id="IPR036236">
    <property type="entry name" value="Znf_C2H2_sf"/>
</dbReference>
<feature type="compositionally biased region" description="Polar residues" evidence="1">
    <location>
        <begin position="300"/>
        <end position="314"/>
    </location>
</feature>
<keyword evidence="4" id="KW-1185">Reference proteome</keyword>
<feature type="compositionally biased region" description="Polar residues" evidence="1">
    <location>
        <begin position="842"/>
        <end position="854"/>
    </location>
</feature>
<dbReference type="EMBL" id="CM017322">
    <property type="protein sequence ID" value="KAE8009153.1"/>
    <property type="molecule type" value="Genomic_DNA"/>
</dbReference>
<feature type="region of interest" description="Disordered" evidence="1">
    <location>
        <begin position="1"/>
        <end position="60"/>
    </location>
</feature>
<dbReference type="OrthoDB" id="434647at2759"/>
<reference evidence="3 4" key="1">
    <citation type="submission" date="2019-06" db="EMBL/GenBank/DDBJ databases">
        <title>A chromosomal-level reference genome of Carpinus fangiana (Coryloideae, Betulaceae).</title>
        <authorList>
            <person name="Yang X."/>
            <person name="Wang Z."/>
            <person name="Zhang L."/>
            <person name="Hao G."/>
            <person name="Liu J."/>
            <person name="Yang Y."/>
        </authorList>
    </citation>
    <scope>NUCLEOTIDE SEQUENCE [LARGE SCALE GENOMIC DNA]</scope>
    <source>
        <strain evidence="3">Cfa_2016G</strain>
        <tissue evidence="3">Leaf</tissue>
    </source>
</reference>
<dbReference type="InterPro" id="IPR004345">
    <property type="entry name" value="TB2_DP1_HVA22"/>
</dbReference>
<dbReference type="Proteomes" id="UP000327013">
    <property type="component" value="Chromosome 2"/>
</dbReference>
<accession>A0A5N6QSN5</accession>
<dbReference type="SUPFAM" id="SSF57667">
    <property type="entry name" value="beta-beta-alpha zinc fingers"/>
    <property type="match status" value="4"/>
</dbReference>
<dbReference type="InterPro" id="IPR041591">
    <property type="entry name" value="OCRE"/>
</dbReference>
<feature type="compositionally biased region" description="Basic residues" evidence="1">
    <location>
        <begin position="28"/>
        <end position="40"/>
    </location>
</feature>
<dbReference type="GO" id="GO:0008270">
    <property type="term" value="F:zinc ion binding"/>
    <property type="evidence" value="ECO:0007669"/>
    <property type="project" value="InterPro"/>
</dbReference>
<feature type="region of interest" description="Disordered" evidence="1">
    <location>
        <begin position="291"/>
        <end position="315"/>
    </location>
</feature>
<dbReference type="Gene3D" id="3.30.160.60">
    <property type="entry name" value="Classic Zinc Finger"/>
    <property type="match status" value="4"/>
</dbReference>
<dbReference type="AlphaFoldDB" id="A0A5N6QSN5"/>
<evidence type="ECO:0000313" key="3">
    <source>
        <dbReference type="EMBL" id="KAE8009153.1"/>
    </source>
</evidence>
<dbReference type="Pfam" id="PF12874">
    <property type="entry name" value="zf-met"/>
    <property type="match status" value="4"/>
</dbReference>